<dbReference type="Proteomes" id="UP001055072">
    <property type="component" value="Unassembled WGS sequence"/>
</dbReference>
<keyword evidence="2" id="KW-1185">Reference proteome</keyword>
<organism evidence="1 2">
    <name type="scientific">Irpex rosettiformis</name>
    <dbReference type="NCBI Taxonomy" id="378272"/>
    <lineage>
        <taxon>Eukaryota</taxon>
        <taxon>Fungi</taxon>
        <taxon>Dikarya</taxon>
        <taxon>Basidiomycota</taxon>
        <taxon>Agaricomycotina</taxon>
        <taxon>Agaricomycetes</taxon>
        <taxon>Polyporales</taxon>
        <taxon>Irpicaceae</taxon>
        <taxon>Irpex</taxon>
    </lineage>
</organism>
<protein>
    <submittedName>
        <fullName evidence="1">Uncharacterized protein</fullName>
    </submittedName>
</protein>
<dbReference type="EMBL" id="MU274902">
    <property type="protein sequence ID" value="KAI0093096.1"/>
    <property type="molecule type" value="Genomic_DNA"/>
</dbReference>
<name>A0ACB8UFP1_9APHY</name>
<sequence>MEMDPTEAQVEARLPVELLLIVKEYIPLSDLRTHVCFYNTCRTIASFYGDSSQQNAFWRRSCSLSGIGWLRGDSSWKEIAFDTIAKDGFCSHLHCGGSLLRWNAARVAQAMLLYDWDPEEGAWDAPFDAVMVEWTYPDRPTPICSPIFRHIGFSNNFIPPWYAASTDPHLITYPPNPVLAKRWIGAHPVASRSFATFPTVRQLRIHYYSTTYGSPAQGAMGTTVWDVLRSIQHDLDTELTVRQLIHLTSGPFKEVFRNWKSTSFAEDLERLSTLRRLMSFRYSI</sequence>
<reference evidence="1" key="1">
    <citation type="journal article" date="2021" name="Environ. Microbiol.">
        <title>Gene family expansions and transcriptome signatures uncover fungal adaptations to wood decay.</title>
        <authorList>
            <person name="Hage H."/>
            <person name="Miyauchi S."/>
            <person name="Viragh M."/>
            <person name="Drula E."/>
            <person name="Min B."/>
            <person name="Chaduli D."/>
            <person name="Navarro D."/>
            <person name="Favel A."/>
            <person name="Norest M."/>
            <person name="Lesage-Meessen L."/>
            <person name="Balint B."/>
            <person name="Merenyi Z."/>
            <person name="de Eugenio L."/>
            <person name="Morin E."/>
            <person name="Martinez A.T."/>
            <person name="Baldrian P."/>
            <person name="Stursova M."/>
            <person name="Martinez M.J."/>
            <person name="Novotny C."/>
            <person name="Magnuson J.K."/>
            <person name="Spatafora J.W."/>
            <person name="Maurice S."/>
            <person name="Pangilinan J."/>
            <person name="Andreopoulos W."/>
            <person name="LaButti K."/>
            <person name="Hundley H."/>
            <person name="Na H."/>
            <person name="Kuo A."/>
            <person name="Barry K."/>
            <person name="Lipzen A."/>
            <person name="Henrissat B."/>
            <person name="Riley R."/>
            <person name="Ahrendt S."/>
            <person name="Nagy L.G."/>
            <person name="Grigoriev I.V."/>
            <person name="Martin F."/>
            <person name="Rosso M.N."/>
        </authorList>
    </citation>
    <scope>NUCLEOTIDE SEQUENCE</scope>
    <source>
        <strain evidence="1">CBS 384.51</strain>
    </source>
</reference>
<gene>
    <name evidence="1" type="ORF">BDY19DRAFT_921954</name>
</gene>
<comment type="caution">
    <text evidence="1">The sequence shown here is derived from an EMBL/GenBank/DDBJ whole genome shotgun (WGS) entry which is preliminary data.</text>
</comment>
<evidence type="ECO:0000313" key="2">
    <source>
        <dbReference type="Proteomes" id="UP001055072"/>
    </source>
</evidence>
<proteinExistence type="predicted"/>
<evidence type="ECO:0000313" key="1">
    <source>
        <dbReference type="EMBL" id="KAI0093096.1"/>
    </source>
</evidence>
<accession>A0ACB8UFP1</accession>